<dbReference type="Gene3D" id="3.90.920.10">
    <property type="entry name" value="DNA primase, PRIM domain"/>
    <property type="match status" value="1"/>
</dbReference>
<sequence>MSHKGGSAFKPIARELIFDIDMDDYSSVRYCCEGANICPKCWKFMTNAAMVLKSILTKEFGFKHILFVYSGRRGIHIWVCDRRARSLTDYQRSNIVNYVTFTPSTTVLRYSLWWFACAWNDS</sequence>
<dbReference type="SUPFAM" id="SSF56747">
    <property type="entry name" value="Prim-pol domain"/>
    <property type="match status" value="1"/>
</dbReference>
<organism evidence="2">
    <name type="scientific">Blastocystis hominis</name>
    <dbReference type="NCBI Taxonomy" id="12968"/>
    <lineage>
        <taxon>Eukaryota</taxon>
        <taxon>Sar</taxon>
        <taxon>Stramenopiles</taxon>
        <taxon>Bigyra</taxon>
        <taxon>Opalozoa</taxon>
        <taxon>Opalinata</taxon>
        <taxon>Blastocystidae</taxon>
        <taxon>Blastocystis</taxon>
    </lineage>
</organism>
<dbReference type="GO" id="GO:0006269">
    <property type="term" value="P:DNA replication, synthesis of primer"/>
    <property type="evidence" value="ECO:0007669"/>
    <property type="project" value="InterPro"/>
</dbReference>
<keyword evidence="3" id="KW-1185">Reference proteome</keyword>
<protein>
    <submittedName>
        <fullName evidence="2">Uncharacterized protein</fullName>
    </submittedName>
</protein>
<name>D8M6F0_BLAHO</name>
<dbReference type="PANTHER" id="PTHR10536">
    <property type="entry name" value="DNA PRIMASE SMALL SUBUNIT"/>
    <property type="match status" value="1"/>
</dbReference>
<evidence type="ECO:0000256" key="1">
    <source>
        <dbReference type="ARBA" id="ARBA00009762"/>
    </source>
</evidence>
<proteinExistence type="inferred from homology"/>
<evidence type="ECO:0000313" key="2">
    <source>
        <dbReference type="EMBL" id="CBK23703.2"/>
    </source>
</evidence>
<dbReference type="InterPro" id="IPR002755">
    <property type="entry name" value="DNA_primase_S"/>
</dbReference>
<dbReference type="Proteomes" id="UP000008312">
    <property type="component" value="Unassembled WGS sequence"/>
</dbReference>
<comment type="similarity">
    <text evidence="1">Belongs to the eukaryotic-type primase small subunit family.</text>
</comment>
<dbReference type="GO" id="GO:0003899">
    <property type="term" value="F:DNA-directed RNA polymerase activity"/>
    <property type="evidence" value="ECO:0007669"/>
    <property type="project" value="InterPro"/>
</dbReference>
<dbReference type="RefSeq" id="XP_012897751.1">
    <property type="nucleotide sequence ID" value="XM_013042297.1"/>
</dbReference>
<gene>
    <name evidence="2" type="ORF">GSBLH_T00003527001</name>
</gene>
<accession>D8M6F0</accession>
<evidence type="ECO:0000313" key="3">
    <source>
        <dbReference type="Proteomes" id="UP000008312"/>
    </source>
</evidence>
<dbReference type="GeneID" id="24920622"/>
<dbReference type="InParanoid" id="D8M6F0"/>
<dbReference type="Pfam" id="PF01896">
    <property type="entry name" value="DNA_primase_S"/>
    <property type="match status" value="1"/>
</dbReference>
<reference evidence="2" key="1">
    <citation type="submission" date="2010-02" db="EMBL/GenBank/DDBJ databases">
        <title>Sequencing and annotation of the Blastocystis hominis genome.</title>
        <authorList>
            <person name="Wincker P."/>
        </authorList>
    </citation>
    <scope>NUCLEOTIDE SEQUENCE</scope>
    <source>
        <strain evidence="2">Singapore isolate B</strain>
    </source>
</reference>
<dbReference type="AlphaFoldDB" id="D8M6F0"/>
<dbReference type="OrthoDB" id="19606at2759"/>
<dbReference type="EMBL" id="FN668661">
    <property type="protein sequence ID" value="CBK23703.2"/>
    <property type="molecule type" value="Genomic_DNA"/>
</dbReference>